<organism evidence="7 8">
    <name type="scientific">Zingiber officinale</name>
    <name type="common">Ginger</name>
    <name type="synonym">Amomum zingiber</name>
    <dbReference type="NCBI Taxonomy" id="94328"/>
    <lineage>
        <taxon>Eukaryota</taxon>
        <taxon>Viridiplantae</taxon>
        <taxon>Streptophyta</taxon>
        <taxon>Embryophyta</taxon>
        <taxon>Tracheophyta</taxon>
        <taxon>Spermatophyta</taxon>
        <taxon>Magnoliopsida</taxon>
        <taxon>Liliopsida</taxon>
        <taxon>Zingiberales</taxon>
        <taxon>Zingiberaceae</taxon>
        <taxon>Zingiber</taxon>
    </lineage>
</organism>
<dbReference type="OrthoDB" id="2126698at2759"/>
<feature type="transmembrane region" description="Helical" evidence="6">
    <location>
        <begin position="415"/>
        <end position="436"/>
    </location>
</feature>
<evidence type="ECO:0000313" key="8">
    <source>
        <dbReference type="Proteomes" id="UP000734854"/>
    </source>
</evidence>
<dbReference type="EMBL" id="JACMSC010000002">
    <property type="protein sequence ID" value="KAG6530909.1"/>
    <property type="molecule type" value="Genomic_DNA"/>
</dbReference>
<keyword evidence="4 6" id="KW-1133">Transmembrane helix</keyword>
<feature type="transmembrane region" description="Helical" evidence="6">
    <location>
        <begin position="312"/>
        <end position="336"/>
    </location>
</feature>
<dbReference type="CDD" id="cd13132">
    <property type="entry name" value="MATE_eukaryotic"/>
    <property type="match status" value="1"/>
</dbReference>
<dbReference type="AlphaFoldDB" id="A0A8J5LR67"/>
<dbReference type="GO" id="GO:0042910">
    <property type="term" value="F:xenobiotic transmembrane transporter activity"/>
    <property type="evidence" value="ECO:0007669"/>
    <property type="project" value="InterPro"/>
</dbReference>
<dbReference type="PANTHER" id="PTHR11206">
    <property type="entry name" value="MULTIDRUG RESISTANCE PROTEIN"/>
    <property type="match status" value="1"/>
</dbReference>
<proteinExistence type="inferred from homology"/>
<evidence type="ECO:0000256" key="6">
    <source>
        <dbReference type="RuleBase" id="RU004914"/>
    </source>
</evidence>
<reference evidence="7 8" key="1">
    <citation type="submission" date="2020-08" db="EMBL/GenBank/DDBJ databases">
        <title>Plant Genome Project.</title>
        <authorList>
            <person name="Zhang R.-G."/>
        </authorList>
    </citation>
    <scope>NUCLEOTIDE SEQUENCE [LARGE SCALE GENOMIC DNA]</scope>
    <source>
        <tissue evidence="7">Rhizome</tissue>
    </source>
</reference>
<feature type="transmembrane region" description="Helical" evidence="6">
    <location>
        <begin position="392"/>
        <end position="409"/>
    </location>
</feature>
<keyword evidence="5 6" id="KW-0472">Membrane</keyword>
<feature type="transmembrane region" description="Helical" evidence="6">
    <location>
        <begin position="189"/>
        <end position="214"/>
    </location>
</feature>
<feature type="transmembrane region" description="Helical" evidence="6">
    <location>
        <begin position="235"/>
        <end position="259"/>
    </location>
</feature>
<feature type="transmembrane region" description="Helical" evidence="6">
    <location>
        <begin position="356"/>
        <end position="380"/>
    </location>
</feature>
<feature type="transmembrane region" description="Helical" evidence="6">
    <location>
        <begin position="21"/>
        <end position="41"/>
    </location>
</feature>
<evidence type="ECO:0000256" key="5">
    <source>
        <dbReference type="ARBA" id="ARBA00023136"/>
    </source>
</evidence>
<comment type="subcellular location">
    <subcellularLocation>
        <location evidence="1">Membrane</location>
        <topology evidence="1">Multi-pass membrane protein</topology>
    </subcellularLocation>
</comment>
<comment type="caution">
    <text evidence="7">The sequence shown here is derived from an EMBL/GenBank/DDBJ whole genome shotgun (WGS) entry which is preliminary data.</text>
</comment>
<keyword evidence="3 6" id="KW-0812">Transmembrane</keyword>
<dbReference type="InterPro" id="IPR002528">
    <property type="entry name" value="MATE_fam"/>
</dbReference>
<dbReference type="GO" id="GO:0016020">
    <property type="term" value="C:membrane"/>
    <property type="evidence" value="ECO:0007669"/>
    <property type="project" value="UniProtKB-SubCell"/>
</dbReference>
<sequence>MESLLFKCWQETKKTWRIAGPAILASVFQFSIGFVTAAFAGHLGSVQLAAVSVSQNVTEGFAYGILLGMGSALETLCGQAVGAGQLRILGVYMQRSWVITLATAVVLTPLYVFTAPILRLLHQPSDISEVAGKFCIWVIPQLFAYALNFPLQKFFQSQRKVWAITAISGTVLAFHILLNWIFVVKLDHGLLAAAMVGNASWWLIVFAQMIYLLSGCFPDSWTGFSALAFQNLSSFLKLSLASAIMLCLELWYYSAVIIMVGYLRNPDIAVSAISISMNYQIWTLMIALGFYVAVSVRVSNELGANRPKAAKFSIAIIVTTSTFFGVIFMAIAFIFRQQLPKFFTDEPDVIREASKLGYFLGALILLNSIQPVLSGVAIGAGWQTSVAFLNTACYYLFGLPFGAILGFTLKLNELGIWIGMLCGTLLQTAILLVITFRTEWHKEATKAEERVREWEGGIELSSAPQH</sequence>
<feature type="transmembrane region" description="Helical" evidence="6">
    <location>
        <begin position="96"/>
        <end position="118"/>
    </location>
</feature>
<accession>A0A8J5LR67</accession>
<evidence type="ECO:0000256" key="2">
    <source>
        <dbReference type="ARBA" id="ARBA00010199"/>
    </source>
</evidence>
<comment type="similarity">
    <text evidence="2 6">Belongs to the multi antimicrobial extrusion (MATE) (TC 2.A.66.1) family.</text>
</comment>
<dbReference type="Proteomes" id="UP000734854">
    <property type="component" value="Unassembled WGS sequence"/>
</dbReference>
<evidence type="ECO:0000256" key="4">
    <source>
        <dbReference type="ARBA" id="ARBA00022989"/>
    </source>
</evidence>
<dbReference type="NCBIfam" id="TIGR00797">
    <property type="entry name" value="matE"/>
    <property type="match status" value="1"/>
</dbReference>
<dbReference type="Pfam" id="PF01554">
    <property type="entry name" value="MatE"/>
    <property type="match status" value="2"/>
</dbReference>
<dbReference type="GO" id="GO:0015297">
    <property type="term" value="F:antiporter activity"/>
    <property type="evidence" value="ECO:0007669"/>
    <property type="project" value="InterPro"/>
</dbReference>
<dbReference type="InterPro" id="IPR045069">
    <property type="entry name" value="MATE_euk"/>
</dbReference>
<gene>
    <name evidence="7" type="ORF">ZIOFF_004674</name>
</gene>
<protein>
    <recommendedName>
        <fullName evidence="6">Protein DETOXIFICATION</fullName>
    </recommendedName>
    <alternativeName>
        <fullName evidence="6">Multidrug and toxic compound extrusion protein</fullName>
    </alternativeName>
</protein>
<feature type="transmembrane region" description="Helical" evidence="6">
    <location>
        <begin position="161"/>
        <end position="183"/>
    </location>
</feature>
<evidence type="ECO:0000313" key="7">
    <source>
        <dbReference type="EMBL" id="KAG6530909.1"/>
    </source>
</evidence>
<evidence type="ECO:0000256" key="1">
    <source>
        <dbReference type="ARBA" id="ARBA00004141"/>
    </source>
</evidence>
<evidence type="ECO:0000256" key="3">
    <source>
        <dbReference type="ARBA" id="ARBA00022692"/>
    </source>
</evidence>
<keyword evidence="8" id="KW-1185">Reference proteome</keyword>
<feature type="transmembrane region" description="Helical" evidence="6">
    <location>
        <begin position="61"/>
        <end position="84"/>
    </location>
</feature>
<name>A0A8J5LR67_ZINOF</name>
<feature type="transmembrane region" description="Helical" evidence="6">
    <location>
        <begin position="279"/>
        <end position="300"/>
    </location>
</feature>
<dbReference type="GO" id="GO:1990961">
    <property type="term" value="P:xenobiotic detoxification by transmembrane export across the plasma membrane"/>
    <property type="evidence" value="ECO:0007669"/>
    <property type="project" value="InterPro"/>
</dbReference>